<accession>A0A6M0CNT4</accession>
<keyword evidence="5 14" id="KW-0028">Amino-acid biosynthesis</keyword>
<keyword evidence="8 14" id="KW-0479">Metal-binding</keyword>
<evidence type="ECO:0000256" key="13">
    <source>
        <dbReference type="ARBA" id="ARBA00048670"/>
    </source>
</evidence>
<dbReference type="InterPro" id="IPR029061">
    <property type="entry name" value="THDP-binding"/>
</dbReference>
<keyword evidence="6" id="KW-0285">Flavoprotein</keyword>
<keyword evidence="11 14" id="KW-0786">Thiamine pyrophosphate</keyword>
<dbReference type="InterPro" id="IPR012001">
    <property type="entry name" value="Thiamin_PyroP_enz_TPP-bd_dom"/>
</dbReference>
<comment type="pathway">
    <text evidence="1 14">Amino-acid biosynthesis; L-isoleucine biosynthesis; L-isoleucine from 2-oxobutanoate: step 1/4.</text>
</comment>
<dbReference type="Proteomes" id="UP000480410">
    <property type="component" value="Unassembled WGS sequence"/>
</dbReference>
<keyword evidence="21" id="KW-1185">Reference proteome</keyword>
<dbReference type="Proteomes" id="UP000482634">
    <property type="component" value="Unassembled WGS sequence"/>
</dbReference>
<dbReference type="InterPro" id="IPR029035">
    <property type="entry name" value="DHS-like_NAD/FAD-binding_dom"/>
</dbReference>
<evidence type="ECO:0000259" key="15">
    <source>
        <dbReference type="Pfam" id="PF00205"/>
    </source>
</evidence>
<evidence type="ECO:0000313" key="18">
    <source>
        <dbReference type="EMBL" id="NER59215.1"/>
    </source>
</evidence>
<dbReference type="Pfam" id="PF00205">
    <property type="entry name" value="TPP_enzyme_M"/>
    <property type="match status" value="1"/>
</dbReference>
<dbReference type="InterPro" id="IPR045229">
    <property type="entry name" value="TPP_enz"/>
</dbReference>
<dbReference type="EMBL" id="JAAHBU010000144">
    <property type="protein sequence ID" value="NER64407.1"/>
    <property type="molecule type" value="Genomic_DNA"/>
</dbReference>
<evidence type="ECO:0000256" key="5">
    <source>
        <dbReference type="ARBA" id="ARBA00022605"/>
    </source>
</evidence>
<dbReference type="RefSeq" id="WP_163944951.1">
    <property type="nucleotide sequence ID" value="NZ_JAAHBU010000144.1"/>
</dbReference>
<evidence type="ECO:0000256" key="2">
    <source>
        <dbReference type="ARBA" id="ARBA00005025"/>
    </source>
</evidence>
<evidence type="ECO:0000256" key="8">
    <source>
        <dbReference type="ARBA" id="ARBA00022723"/>
    </source>
</evidence>
<evidence type="ECO:0000256" key="6">
    <source>
        <dbReference type="ARBA" id="ARBA00022630"/>
    </source>
</evidence>
<comment type="catalytic activity">
    <reaction evidence="13 14">
        <text>2 pyruvate + H(+) = (2S)-2-acetolactate + CO2</text>
        <dbReference type="Rhea" id="RHEA:25249"/>
        <dbReference type="ChEBI" id="CHEBI:15361"/>
        <dbReference type="ChEBI" id="CHEBI:15378"/>
        <dbReference type="ChEBI" id="CHEBI:16526"/>
        <dbReference type="ChEBI" id="CHEBI:58476"/>
        <dbReference type="EC" id="2.2.1.6"/>
    </reaction>
</comment>
<dbReference type="Gene3D" id="3.40.50.970">
    <property type="match status" value="2"/>
</dbReference>
<comment type="caution">
    <text evidence="19">The sequence shown here is derived from an EMBL/GenBank/DDBJ whole genome shotgun (WGS) entry which is preliminary data.</text>
</comment>
<dbReference type="Gene3D" id="3.40.50.1220">
    <property type="entry name" value="TPP-binding domain"/>
    <property type="match status" value="1"/>
</dbReference>
<dbReference type="NCBIfam" id="NF005058">
    <property type="entry name" value="PRK06466.1"/>
    <property type="match status" value="1"/>
</dbReference>
<dbReference type="GO" id="GO:0009097">
    <property type="term" value="P:isoleucine biosynthetic process"/>
    <property type="evidence" value="ECO:0007669"/>
    <property type="project" value="UniProtKB-UniPathway"/>
</dbReference>
<evidence type="ECO:0000256" key="7">
    <source>
        <dbReference type="ARBA" id="ARBA00022679"/>
    </source>
</evidence>
<dbReference type="UniPathway" id="UPA00049">
    <property type="reaction ID" value="UER00059"/>
</dbReference>
<comment type="cofactor">
    <cofactor evidence="14">
        <name>Mg(2+)</name>
        <dbReference type="ChEBI" id="CHEBI:18420"/>
    </cofactor>
    <text evidence="14">Binds 1 Mg(2+) ion per subunit.</text>
</comment>
<comment type="pathway">
    <text evidence="2 14">Amino-acid biosynthesis; L-valine biosynthesis; L-valine from pyruvate: step 1/4.</text>
</comment>
<evidence type="ECO:0000313" key="21">
    <source>
        <dbReference type="Proteomes" id="UP000482634"/>
    </source>
</evidence>
<evidence type="ECO:0000256" key="14">
    <source>
        <dbReference type="RuleBase" id="RU003591"/>
    </source>
</evidence>
<evidence type="ECO:0000256" key="11">
    <source>
        <dbReference type="ARBA" id="ARBA00023052"/>
    </source>
</evidence>
<organism evidence="19 21">
    <name type="scientific">Pseudomonas brassicae</name>
    <dbReference type="NCBI Taxonomy" id="2708063"/>
    <lineage>
        <taxon>Bacteria</taxon>
        <taxon>Pseudomonadati</taxon>
        <taxon>Pseudomonadota</taxon>
        <taxon>Gammaproteobacteria</taxon>
        <taxon>Pseudomonadales</taxon>
        <taxon>Pseudomonadaceae</taxon>
        <taxon>Pseudomonas</taxon>
    </lineage>
</organism>
<keyword evidence="12 14" id="KW-0100">Branched-chain amino acid biosynthesis</keyword>
<dbReference type="EC" id="2.2.1.6" evidence="4 14"/>
<sequence length="574" mass="62700">MELLSGAEMVVRFLRDEGVKHIYGYPGGALLHVYDALFKEPEVSHILVRHEQAATHMADGYARATGKAGVVLVTSGPGATNAITGIATAYMDSIPMVILSGQVPSTMVGTDAFQETDMIGISRPIVKHSFMIKHASEIPEVLKKAFYLAESGRPGPVVVDIPKDMTNPAEKFEYIYPKKVKLRSYSPAVRGHSGQIRKAAEMLLAAKRPIVYAGGGVILGGGAAALTEVAQLLNLPVTNTLMGLGGYPGTDRQFLGMLGMHGSYTANLAMHHADVILAVGARFDDRVVNGPAKFCPNAKVIHIDIDPASISKTIKADVPIVGPVESVLSEMLATLREIGEKPEQSAMDAWWKQIAEWRGDGIMFPYNKGDGSVIKPQTVIETLSEVTKGDAFVTSDVGQHQMFAAQYYRFNKPNRWINSGGLGTMGFGFPAAMGVKLNFPDQDVACVTGEGSIQMNIQELSTCLQYDLPVKIVNLNNGVLGMVRQWQDMAYNSRHSHSYMESLPDFVKLAEAYGHVGIRITDLKDLKPKLEEAFALKDRLVFIDIQVDNSEHVYPMQIKDGSMRDMWLSKTERT</sequence>
<comment type="similarity">
    <text evidence="3 14">Belongs to the TPP enzyme family.</text>
</comment>
<dbReference type="InterPro" id="IPR011766">
    <property type="entry name" value="TPP_enzyme_TPP-bd"/>
</dbReference>
<evidence type="ECO:0000256" key="4">
    <source>
        <dbReference type="ARBA" id="ARBA00013145"/>
    </source>
</evidence>
<dbReference type="InterPro" id="IPR012000">
    <property type="entry name" value="Thiamin_PyroP_enz_cen_dom"/>
</dbReference>
<evidence type="ECO:0000256" key="1">
    <source>
        <dbReference type="ARBA" id="ARBA00004974"/>
    </source>
</evidence>
<evidence type="ECO:0000256" key="9">
    <source>
        <dbReference type="ARBA" id="ARBA00022827"/>
    </source>
</evidence>
<feature type="domain" description="Thiamine pyrophosphate enzyme TPP-binding" evidence="16">
    <location>
        <begin position="396"/>
        <end position="545"/>
    </location>
</feature>
<dbReference type="Pfam" id="PF02776">
    <property type="entry name" value="TPP_enzyme_N"/>
    <property type="match status" value="1"/>
</dbReference>
<dbReference type="CDD" id="cd07035">
    <property type="entry name" value="TPP_PYR_POX_like"/>
    <property type="match status" value="1"/>
</dbReference>
<dbReference type="InterPro" id="IPR012846">
    <property type="entry name" value="Acetolactate_synth_lsu"/>
</dbReference>
<dbReference type="FunFam" id="3.40.50.970:FF:000016">
    <property type="entry name" value="Acetolactate synthase"/>
    <property type="match status" value="1"/>
</dbReference>
<evidence type="ECO:0000259" key="16">
    <source>
        <dbReference type="Pfam" id="PF02775"/>
    </source>
</evidence>
<dbReference type="NCBIfam" id="TIGR00118">
    <property type="entry name" value="acolac_lg"/>
    <property type="match status" value="1"/>
</dbReference>
<dbReference type="GO" id="GO:0000287">
    <property type="term" value="F:magnesium ion binding"/>
    <property type="evidence" value="ECO:0007669"/>
    <property type="project" value="UniProtKB-UniRule"/>
</dbReference>
<protein>
    <recommendedName>
        <fullName evidence="4 14">Acetolactate synthase</fullName>
        <ecNumber evidence="4 14">2.2.1.6</ecNumber>
    </recommendedName>
</protein>
<dbReference type="CDD" id="cd02015">
    <property type="entry name" value="TPP_AHAS"/>
    <property type="match status" value="1"/>
</dbReference>
<dbReference type="GO" id="GO:0030976">
    <property type="term" value="F:thiamine pyrophosphate binding"/>
    <property type="evidence" value="ECO:0007669"/>
    <property type="project" value="UniProtKB-UniRule"/>
</dbReference>
<dbReference type="InterPro" id="IPR039368">
    <property type="entry name" value="AHAS_TPP"/>
</dbReference>
<name>A0A6B3NXP8_9PSED</name>
<dbReference type="GO" id="GO:0003984">
    <property type="term" value="F:acetolactate synthase activity"/>
    <property type="evidence" value="ECO:0007669"/>
    <property type="project" value="UniProtKB-EC"/>
</dbReference>
<dbReference type="SUPFAM" id="SSF52518">
    <property type="entry name" value="Thiamin diphosphate-binding fold (THDP-binding)"/>
    <property type="match status" value="2"/>
</dbReference>
<dbReference type="EMBL" id="JAAHBV010000049">
    <property type="protein sequence ID" value="NER59215.1"/>
    <property type="molecule type" value="Genomic_DNA"/>
</dbReference>
<proteinExistence type="inferred from homology"/>
<dbReference type="AlphaFoldDB" id="A0A6B3NXP8"/>
<evidence type="ECO:0000259" key="17">
    <source>
        <dbReference type="Pfam" id="PF02776"/>
    </source>
</evidence>
<keyword evidence="10 14" id="KW-0460">Magnesium</keyword>
<evidence type="ECO:0000313" key="19">
    <source>
        <dbReference type="EMBL" id="NER64407.1"/>
    </source>
</evidence>
<evidence type="ECO:0000256" key="12">
    <source>
        <dbReference type="ARBA" id="ARBA00023304"/>
    </source>
</evidence>
<dbReference type="FunFam" id="3.40.50.1220:FF:000008">
    <property type="entry name" value="Acetolactate synthase"/>
    <property type="match status" value="1"/>
</dbReference>
<dbReference type="GO" id="GO:0009099">
    <property type="term" value="P:L-valine biosynthetic process"/>
    <property type="evidence" value="ECO:0007669"/>
    <property type="project" value="UniProtKB-UniPathway"/>
</dbReference>
<dbReference type="SUPFAM" id="SSF52467">
    <property type="entry name" value="DHS-like NAD/FAD-binding domain"/>
    <property type="match status" value="1"/>
</dbReference>
<evidence type="ECO:0000256" key="3">
    <source>
        <dbReference type="ARBA" id="ARBA00007812"/>
    </source>
</evidence>
<evidence type="ECO:0000256" key="10">
    <source>
        <dbReference type="ARBA" id="ARBA00022842"/>
    </source>
</evidence>
<feature type="domain" description="Thiamine pyrophosphate enzyme N-terminal TPP-binding" evidence="17">
    <location>
        <begin position="5"/>
        <end position="118"/>
    </location>
</feature>
<evidence type="ECO:0000313" key="20">
    <source>
        <dbReference type="Proteomes" id="UP000480410"/>
    </source>
</evidence>
<feature type="domain" description="Thiamine pyrophosphate enzyme central" evidence="15">
    <location>
        <begin position="196"/>
        <end position="330"/>
    </location>
</feature>
<dbReference type="PANTHER" id="PTHR18968">
    <property type="entry name" value="THIAMINE PYROPHOSPHATE ENZYMES"/>
    <property type="match status" value="1"/>
</dbReference>
<keyword evidence="7 14" id="KW-0808">Transferase</keyword>
<dbReference type="GO" id="GO:0050660">
    <property type="term" value="F:flavin adenine dinucleotide binding"/>
    <property type="evidence" value="ECO:0007669"/>
    <property type="project" value="InterPro"/>
</dbReference>
<dbReference type="FunFam" id="3.40.50.970:FF:000007">
    <property type="entry name" value="Acetolactate synthase"/>
    <property type="match status" value="1"/>
</dbReference>
<dbReference type="PANTHER" id="PTHR18968:SF13">
    <property type="entry name" value="ACETOLACTATE SYNTHASE CATALYTIC SUBUNIT, MITOCHONDRIAL"/>
    <property type="match status" value="1"/>
</dbReference>
<dbReference type="GO" id="GO:0005948">
    <property type="term" value="C:acetolactate synthase complex"/>
    <property type="evidence" value="ECO:0007669"/>
    <property type="project" value="TreeGrafter"/>
</dbReference>
<dbReference type="Pfam" id="PF02775">
    <property type="entry name" value="TPP_enzyme_C"/>
    <property type="match status" value="1"/>
</dbReference>
<accession>A0A6B3NXP8</accession>
<reference evidence="20 21" key="1">
    <citation type="submission" date="2020-02" db="EMBL/GenBank/DDBJ databases">
        <title>Broccoli isolated Pseudomonas sp.</title>
        <authorList>
            <person name="Fujikawa T."/>
            <person name="Sawada H."/>
        </authorList>
    </citation>
    <scope>NUCLEOTIDE SEQUENCE [LARGE SCALE GENOMIC DNA]</scope>
    <source>
        <strain evidence="19 21">MAFF212427</strain>
        <strain evidence="18 20">MAFF212428</strain>
    </source>
</reference>
<keyword evidence="9" id="KW-0274">FAD</keyword>
<comment type="cofactor">
    <cofactor evidence="14">
        <name>thiamine diphosphate</name>
        <dbReference type="ChEBI" id="CHEBI:58937"/>
    </cofactor>
    <text evidence="14">Binds 1 thiamine pyrophosphate per subunit.</text>
</comment>
<gene>
    <name evidence="18" type="ORF">G3435_02940</name>
    <name evidence="19" type="ORF">G3436_11575</name>
</gene>
<dbReference type="UniPathway" id="UPA00047">
    <property type="reaction ID" value="UER00055"/>
</dbReference>